<sequence length="382" mass="41304">MLQRFHKHHCTHNAIAGTDQTSLANARWKQGLLQPKPATRPHTHQRCARSRRPTVGRPRALLGLLQAGRAGRGKGSSESIEDKVLSTFLSGSATPYSSYIADPRSFLHDVHPIIKQVWLVVVLGTAGRAPAAVQASLCLVTVLQTISTLPPRLWQPQLKRLGLLCTVILLFVCIGADSVPPKLQTRAPPPQVSGLPSLAASKGAYKHVLFHWGIFTITQRSLTLACSSASLTFLALQSASLTLTTTPSEEIALALQSLMSPLRFLGVPVKQVTLSVLLALRFMALVLEEMRNLALGLAMRGVDWKAMGPGSGLNVIVRLVGRLFSNLFRQSEAVAQALHARGFVSADEHTIYTGLLHKSRPFNNVICCSAIAGLLAQAFVHL</sequence>
<organism evidence="6 7">
    <name type="scientific">Symbiochloris irregularis</name>
    <dbReference type="NCBI Taxonomy" id="706552"/>
    <lineage>
        <taxon>Eukaryota</taxon>
        <taxon>Viridiplantae</taxon>
        <taxon>Chlorophyta</taxon>
        <taxon>core chlorophytes</taxon>
        <taxon>Trebouxiophyceae</taxon>
        <taxon>Trebouxiales</taxon>
        <taxon>Trebouxiaceae</taxon>
        <taxon>Symbiochloris</taxon>
    </lineage>
</organism>
<dbReference type="CDD" id="cd16914">
    <property type="entry name" value="EcfT"/>
    <property type="match status" value="1"/>
</dbReference>
<protein>
    <recommendedName>
        <fullName evidence="8">Cobalt transport protein</fullName>
    </recommendedName>
</protein>
<dbReference type="EMBL" id="JALJOQ010000049">
    <property type="protein sequence ID" value="KAK9804564.1"/>
    <property type="molecule type" value="Genomic_DNA"/>
</dbReference>
<keyword evidence="2" id="KW-0812">Transmembrane</keyword>
<dbReference type="PANTHER" id="PTHR33514">
    <property type="entry name" value="PROTEIN ABCI12, CHLOROPLASTIC"/>
    <property type="match status" value="1"/>
</dbReference>
<evidence type="ECO:0000256" key="3">
    <source>
        <dbReference type="ARBA" id="ARBA00022989"/>
    </source>
</evidence>
<dbReference type="GO" id="GO:0009507">
    <property type="term" value="C:chloroplast"/>
    <property type="evidence" value="ECO:0007669"/>
    <property type="project" value="TreeGrafter"/>
</dbReference>
<dbReference type="AlphaFoldDB" id="A0AAW1P2M0"/>
<proteinExistence type="predicted"/>
<feature type="region of interest" description="Disordered" evidence="5">
    <location>
        <begin position="34"/>
        <end position="53"/>
    </location>
</feature>
<evidence type="ECO:0000313" key="6">
    <source>
        <dbReference type="EMBL" id="KAK9804564.1"/>
    </source>
</evidence>
<keyword evidence="3" id="KW-1133">Transmembrane helix</keyword>
<keyword evidence="4" id="KW-0472">Membrane</keyword>
<dbReference type="GO" id="GO:0005886">
    <property type="term" value="C:plasma membrane"/>
    <property type="evidence" value="ECO:0007669"/>
    <property type="project" value="UniProtKB-ARBA"/>
</dbReference>
<comment type="subcellular location">
    <subcellularLocation>
        <location evidence="1">Membrane</location>
        <topology evidence="1">Multi-pass membrane protein</topology>
    </subcellularLocation>
</comment>
<evidence type="ECO:0000256" key="1">
    <source>
        <dbReference type="ARBA" id="ARBA00004141"/>
    </source>
</evidence>
<dbReference type="InterPro" id="IPR003339">
    <property type="entry name" value="ABC/ECF_trnsptr_transmembrane"/>
</dbReference>
<keyword evidence="7" id="KW-1185">Reference proteome</keyword>
<accession>A0AAW1P2M0</accession>
<comment type="caution">
    <text evidence="6">The sequence shown here is derived from an EMBL/GenBank/DDBJ whole genome shotgun (WGS) entry which is preliminary data.</text>
</comment>
<evidence type="ECO:0000256" key="4">
    <source>
        <dbReference type="ARBA" id="ARBA00023136"/>
    </source>
</evidence>
<evidence type="ECO:0000256" key="2">
    <source>
        <dbReference type="ARBA" id="ARBA00022692"/>
    </source>
</evidence>
<dbReference type="Proteomes" id="UP001465755">
    <property type="component" value="Unassembled WGS sequence"/>
</dbReference>
<name>A0AAW1P2M0_9CHLO</name>
<dbReference type="PANTHER" id="PTHR33514:SF13">
    <property type="entry name" value="PROTEIN ABCI12, CHLOROPLASTIC"/>
    <property type="match status" value="1"/>
</dbReference>
<gene>
    <name evidence="6" type="ORF">WJX73_000023</name>
</gene>
<dbReference type="Pfam" id="PF02361">
    <property type="entry name" value="CbiQ"/>
    <property type="match status" value="1"/>
</dbReference>
<feature type="compositionally biased region" description="Basic residues" evidence="5">
    <location>
        <begin position="39"/>
        <end position="53"/>
    </location>
</feature>
<reference evidence="6 7" key="1">
    <citation type="journal article" date="2024" name="Nat. Commun.">
        <title>Phylogenomics reveals the evolutionary origins of lichenization in chlorophyte algae.</title>
        <authorList>
            <person name="Puginier C."/>
            <person name="Libourel C."/>
            <person name="Otte J."/>
            <person name="Skaloud P."/>
            <person name="Haon M."/>
            <person name="Grisel S."/>
            <person name="Petersen M."/>
            <person name="Berrin J.G."/>
            <person name="Delaux P.M."/>
            <person name="Dal Grande F."/>
            <person name="Keller J."/>
        </authorList>
    </citation>
    <scope>NUCLEOTIDE SEQUENCE [LARGE SCALE GENOMIC DNA]</scope>
    <source>
        <strain evidence="6 7">SAG 2036</strain>
    </source>
</reference>
<evidence type="ECO:0008006" key="8">
    <source>
        <dbReference type="Google" id="ProtNLM"/>
    </source>
</evidence>
<evidence type="ECO:0000256" key="5">
    <source>
        <dbReference type="SAM" id="MobiDB-lite"/>
    </source>
</evidence>
<evidence type="ECO:0000313" key="7">
    <source>
        <dbReference type="Proteomes" id="UP001465755"/>
    </source>
</evidence>